<keyword evidence="3 4" id="KW-0687">Ribonucleoprotein</keyword>
<reference evidence="9 10" key="1">
    <citation type="submission" date="2019-07" db="EMBL/GenBank/DDBJ databases">
        <title>Genomes of Cafeteria roenbergensis.</title>
        <authorList>
            <person name="Fischer M.G."/>
            <person name="Hackl T."/>
            <person name="Roman M."/>
        </authorList>
    </citation>
    <scope>NUCLEOTIDE SEQUENCE [LARGE SCALE GENOMIC DNA]</scope>
    <source>
        <strain evidence="9 10">Cflag</strain>
    </source>
</reference>
<gene>
    <name evidence="9" type="ORF">FNF31_01895</name>
</gene>
<evidence type="ECO:0000256" key="1">
    <source>
        <dbReference type="ARBA" id="ARBA00010537"/>
    </source>
</evidence>
<feature type="transmembrane region" description="Helical" evidence="6">
    <location>
        <begin position="21"/>
        <end position="44"/>
    </location>
</feature>
<organism evidence="9 10">
    <name type="scientific">Cafeteria roenbergensis</name>
    <name type="common">Marine flagellate</name>
    <dbReference type="NCBI Taxonomy" id="33653"/>
    <lineage>
        <taxon>Eukaryota</taxon>
        <taxon>Sar</taxon>
        <taxon>Stramenopiles</taxon>
        <taxon>Bigyra</taxon>
        <taxon>Opalozoa</taxon>
        <taxon>Bicosoecida</taxon>
        <taxon>Cafeteriaceae</taxon>
        <taxon>Cafeteria</taxon>
    </lineage>
</organism>
<dbReference type="PANTHER" id="PTHR11661">
    <property type="entry name" value="60S RIBOSOMAL PROTEIN L12"/>
    <property type="match status" value="1"/>
</dbReference>
<dbReference type="Gene3D" id="3.30.1550.10">
    <property type="entry name" value="Ribosomal protein L11/L12, N-terminal domain"/>
    <property type="match status" value="1"/>
</dbReference>
<dbReference type="InterPro" id="IPR020784">
    <property type="entry name" value="Ribosomal_uL11_N"/>
</dbReference>
<evidence type="ECO:0000256" key="6">
    <source>
        <dbReference type="SAM" id="Phobius"/>
    </source>
</evidence>
<dbReference type="Pfam" id="PF03946">
    <property type="entry name" value="Ribosomal_L11_N"/>
    <property type="match status" value="1"/>
</dbReference>
<feature type="domain" description="Large ribosomal subunit protein uL11 N-terminal" evidence="8">
    <location>
        <begin position="228"/>
        <end position="282"/>
    </location>
</feature>
<dbReference type="SUPFAM" id="SSF54747">
    <property type="entry name" value="Ribosomal L11/L12e N-terminal domain"/>
    <property type="match status" value="1"/>
</dbReference>
<evidence type="ECO:0000256" key="2">
    <source>
        <dbReference type="ARBA" id="ARBA00022980"/>
    </source>
</evidence>
<dbReference type="Gene3D" id="1.10.10.250">
    <property type="entry name" value="Ribosomal protein L11, C-terminal domain"/>
    <property type="match status" value="1"/>
</dbReference>
<dbReference type="InterPro" id="IPR036769">
    <property type="entry name" value="Ribosomal_uL11_C_sf"/>
</dbReference>
<dbReference type="Pfam" id="PF00298">
    <property type="entry name" value="Ribosomal_L11"/>
    <property type="match status" value="1"/>
</dbReference>
<evidence type="ECO:0000256" key="4">
    <source>
        <dbReference type="RuleBase" id="RU003978"/>
    </source>
</evidence>
<dbReference type="AlphaFoldDB" id="A0A5A8DNS5"/>
<dbReference type="InterPro" id="IPR020783">
    <property type="entry name" value="Ribosomal_uL11_C"/>
</dbReference>
<comment type="similarity">
    <text evidence="1 4">Belongs to the universal ribosomal protein uL11 family.</text>
</comment>
<feature type="transmembrane region" description="Helical" evidence="6">
    <location>
        <begin position="116"/>
        <end position="136"/>
    </location>
</feature>
<evidence type="ECO:0000256" key="3">
    <source>
        <dbReference type="ARBA" id="ARBA00023274"/>
    </source>
</evidence>
<keyword evidence="6" id="KW-0472">Membrane</keyword>
<dbReference type="SMART" id="SM00649">
    <property type="entry name" value="RL11"/>
    <property type="match status" value="1"/>
</dbReference>
<dbReference type="InterPro" id="IPR020785">
    <property type="entry name" value="Ribosomal_uL11_CS"/>
</dbReference>
<sequence length="377" mass="40112">MHDRRDEGRVADFIVTFESSSFLSVGMYALVSGAATLLACSAWMPEHVPCDSATVPDSRWISGWAAESAGQWARGVVEGLRWGGGAEAEGALPLAGAAGTCPACAVYGPRASVMDAVFFLVQATLVLASFAMLPYTSRLSHRRGGRADASSDGEGGRAPAALQDDGAADKPSALLRPWYGAHPRVRGGELQQLLWYFTVHGRHPRSRRRSFNMPPKPDASADAKYLFMKVTGGDPAPPSVLAPKLGPLGMSPKKVGDDIQAATKEWKGIKVMVKITIQNRQAGVDVIPTTAPLILKALGVCRDRKKVKEVVHDGNLTMDQVIDIARTMRASSQAREFSGTVKEVLGTCFSVGCSVNGKHPRDIQGMIDSGDVTVGDA</sequence>
<evidence type="ECO:0000256" key="5">
    <source>
        <dbReference type="SAM" id="MobiDB-lite"/>
    </source>
</evidence>
<protein>
    <recommendedName>
        <fullName evidence="11">Ribosomal protein L11 C-terminal domain-containing protein</fullName>
    </recommendedName>
</protein>
<evidence type="ECO:0008006" key="11">
    <source>
        <dbReference type="Google" id="ProtNLM"/>
    </source>
</evidence>
<comment type="caution">
    <text evidence="9">The sequence shown here is derived from an EMBL/GenBank/DDBJ whole genome shotgun (WGS) entry which is preliminary data.</text>
</comment>
<dbReference type="InterPro" id="IPR000911">
    <property type="entry name" value="Ribosomal_uL11"/>
</dbReference>
<feature type="domain" description="Large ribosomal subunit protein uL11 C-terminal" evidence="7">
    <location>
        <begin position="287"/>
        <end position="355"/>
    </location>
</feature>
<evidence type="ECO:0000313" key="9">
    <source>
        <dbReference type="EMBL" id="KAA0165550.1"/>
    </source>
</evidence>
<keyword evidence="2 4" id="KW-0689">Ribosomal protein</keyword>
<accession>A0A5A8DNS5</accession>
<dbReference type="GO" id="GO:0006412">
    <property type="term" value="P:translation"/>
    <property type="evidence" value="ECO:0007669"/>
    <property type="project" value="InterPro"/>
</dbReference>
<evidence type="ECO:0000259" key="7">
    <source>
        <dbReference type="Pfam" id="PF00298"/>
    </source>
</evidence>
<dbReference type="Proteomes" id="UP000325113">
    <property type="component" value="Unassembled WGS sequence"/>
</dbReference>
<evidence type="ECO:0000259" key="8">
    <source>
        <dbReference type="Pfam" id="PF03946"/>
    </source>
</evidence>
<dbReference type="InterPro" id="IPR036796">
    <property type="entry name" value="Ribosomal_uL11_N_sf"/>
</dbReference>
<name>A0A5A8DNS5_CAFRO</name>
<dbReference type="EMBL" id="VLTM01000012">
    <property type="protein sequence ID" value="KAA0165550.1"/>
    <property type="molecule type" value="Genomic_DNA"/>
</dbReference>
<dbReference type="SUPFAM" id="SSF46906">
    <property type="entry name" value="Ribosomal protein L11, C-terminal domain"/>
    <property type="match status" value="1"/>
</dbReference>
<keyword evidence="6" id="KW-0812">Transmembrane</keyword>
<proteinExistence type="inferred from homology"/>
<dbReference type="GO" id="GO:0003735">
    <property type="term" value="F:structural constituent of ribosome"/>
    <property type="evidence" value="ECO:0007669"/>
    <property type="project" value="InterPro"/>
</dbReference>
<dbReference type="PANTHER" id="PTHR11661:SF2">
    <property type="entry name" value="LARGE RIBOSOMAL SUBUNIT PROTEIN UL11"/>
    <property type="match status" value="1"/>
</dbReference>
<dbReference type="GO" id="GO:0022625">
    <property type="term" value="C:cytosolic large ribosomal subunit"/>
    <property type="evidence" value="ECO:0007669"/>
    <property type="project" value="TreeGrafter"/>
</dbReference>
<keyword evidence="6" id="KW-1133">Transmembrane helix</keyword>
<dbReference type="PROSITE" id="PS00359">
    <property type="entry name" value="RIBOSOMAL_L11"/>
    <property type="match status" value="1"/>
</dbReference>
<evidence type="ECO:0000313" key="10">
    <source>
        <dbReference type="Proteomes" id="UP000325113"/>
    </source>
</evidence>
<dbReference type="GO" id="GO:0070180">
    <property type="term" value="F:large ribosomal subunit rRNA binding"/>
    <property type="evidence" value="ECO:0007669"/>
    <property type="project" value="TreeGrafter"/>
</dbReference>
<dbReference type="HAMAP" id="MF_00736">
    <property type="entry name" value="Ribosomal_uL11"/>
    <property type="match status" value="1"/>
</dbReference>
<dbReference type="CDD" id="cd00349">
    <property type="entry name" value="Ribosomal_L11"/>
    <property type="match status" value="1"/>
</dbReference>
<feature type="region of interest" description="Disordered" evidence="5">
    <location>
        <begin position="142"/>
        <end position="166"/>
    </location>
</feature>